<name>R0IP60_9BRAS</name>
<dbReference type="STRING" id="81985.R0IP60"/>
<dbReference type="InterPro" id="IPR036047">
    <property type="entry name" value="F-box-like_dom_sf"/>
</dbReference>
<dbReference type="InterPro" id="IPR032675">
    <property type="entry name" value="LRR_dom_sf"/>
</dbReference>
<dbReference type="Pfam" id="PF08387">
    <property type="entry name" value="FBD"/>
    <property type="match status" value="1"/>
</dbReference>
<dbReference type="SMART" id="SM00256">
    <property type="entry name" value="FBOX"/>
    <property type="match status" value="1"/>
</dbReference>
<dbReference type="InterPro" id="IPR006566">
    <property type="entry name" value="FBD"/>
</dbReference>
<dbReference type="Proteomes" id="UP000029121">
    <property type="component" value="Unassembled WGS sequence"/>
</dbReference>
<proteinExistence type="predicted"/>
<dbReference type="PANTHER" id="PTHR32212">
    <property type="entry name" value="CYCLIN-LIKE F-BOX"/>
    <property type="match status" value="1"/>
</dbReference>
<dbReference type="EMBL" id="KB870805">
    <property type="protein sequence ID" value="EOA38943.1"/>
    <property type="molecule type" value="Genomic_DNA"/>
</dbReference>
<gene>
    <name evidence="2" type="ORF">CARUB_v10011349mg</name>
</gene>
<evidence type="ECO:0000313" key="2">
    <source>
        <dbReference type="EMBL" id="EOA38943.1"/>
    </source>
</evidence>
<keyword evidence="3" id="KW-1185">Reference proteome</keyword>
<accession>R0IP60</accession>
<dbReference type="InterPro" id="IPR001810">
    <property type="entry name" value="F-box_dom"/>
</dbReference>
<dbReference type="Pfam" id="PF00646">
    <property type="entry name" value="F-box"/>
    <property type="match status" value="1"/>
</dbReference>
<feature type="domain" description="F-box" evidence="1">
    <location>
        <begin position="27"/>
        <end position="63"/>
    </location>
</feature>
<dbReference type="Pfam" id="PF24758">
    <property type="entry name" value="LRR_At5g56370"/>
    <property type="match status" value="1"/>
</dbReference>
<reference evidence="3" key="1">
    <citation type="journal article" date="2013" name="Nat. Genet.">
        <title>The Capsella rubella genome and the genomic consequences of rapid mating system evolution.</title>
        <authorList>
            <person name="Slotte T."/>
            <person name="Hazzouri K.M."/>
            <person name="Agren J.A."/>
            <person name="Koenig D."/>
            <person name="Maumus F."/>
            <person name="Guo Y.L."/>
            <person name="Steige K."/>
            <person name="Platts A.E."/>
            <person name="Escobar J.S."/>
            <person name="Newman L.K."/>
            <person name="Wang W."/>
            <person name="Mandakova T."/>
            <person name="Vello E."/>
            <person name="Smith L.M."/>
            <person name="Henz S.R."/>
            <person name="Steffen J."/>
            <person name="Takuno S."/>
            <person name="Brandvain Y."/>
            <person name="Coop G."/>
            <person name="Andolfatto P."/>
            <person name="Hu T.T."/>
            <person name="Blanchette M."/>
            <person name="Clark R.M."/>
            <person name="Quesneville H."/>
            <person name="Nordborg M."/>
            <person name="Gaut B.S."/>
            <person name="Lysak M.A."/>
            <person name="Jenkins J."/>
            <person name="Grimwood J."/>
            <person name="Chapman J."/>
            <person name="Prochnik S."/>
            <person name="Shu S."/>
            <person name="Rokhsar D."/>
            <person name="Schmutz J."/>
            <person name="Weigel D."/>
            <person name="Wright S.I."/>
        </authorList>
    </citation>
    <scope>NUCLEOTIDE SEQUENCE [LARGE SCALE GENOMIC DNA]</scope>
    <source>
        <strain evidence="3">cv. Monte Gargano</strain>
    </source>
</reference>
<dbReference type="InterPro" id="IPR055411">
    <property type="entry name" value="LRR_FXL15/At3g58940/PEG3-like"/>
</dbReference>
<dbReference type="AlphaFoldDB" id="R0IP60"/>
<dbReference type="SMART" id="SM00579">
    <property type="entry name" value="FBD"/>
    <property type="match status" value="1"/>
</dbReference>
<evidence type="ECO:0000259" key="1">
    <source>
        <dbReference type="PROSITE" id="PS50181"/>
    </source>
</evidence>
<dbReference type="Gene3D" id="1.20.1280.50">
    <property type="match status" value="1"/>
</dbReference>
<organism evidence="2 3">
    <name type="scientific">Capsella rubella</name>
    <dbReference type="NCBI Taxonomy" id="81985"/>
    <lineage>
        <taxon>Eukaryota</taxon>
        <taxon>Viridiplantae</taxon>
        <taxon>Streptophyta</taxon>
        <taxon>Embryophyta</taxon>
        <taxon>Tracheophyta</taxon>
        <taxon>Spermatophyta</taxon>
        <taxon>Magnoliopsida</taxon>
        <taxon>eudicotyledons</taxon>
        <taxon>Gunneridae</taxon>
        <taxon>Pentapetalae</taxon>
        <taxon>rosids</taxon>
        <taxon>malvids</taxon>
        <taxon>Brassicales</taxon>
        <taxon>Brassicaceae</taxon>
        <taxon>Camelineae</taxon>
        <taxon>Capsella</taxon>
    </lineage>
</organism>
<dbReference type="PANTHER" id="PTHR32212:SF264">
    <property type="entry name" value="F-BOX DOMAIN-CONTAINING PROTEIN"/>
    <property type="match status" value="1"/>
</dbReference>
<evidence type="ECO:0000313" key="3">
    <source>
        <dbReference type="Proteomes" id="UP000029121"/>
    </source>
</evidence>
<protein>
    <recommendedName>
        <fullName evidence="1">F-box domain-containing protein</fullName>
    </recommendedName>
</protein>
<dbReference type="PROSITE" id="PS50181">
    <property type="entry name" value="FBOX"/>
    <property type="match status" value="1"/>
</dbReference>
<dbReference type="Gene3D" id="3.80.10.10">
    <property type="entry name" value="Ribonuclease Inhibitor"/>
    <property type="match status" value="1"/>
</dbReference>
<dbReference type="SUPFAM" id="SSF81383">
    <property type="entry name" value="F-box domain"/>
    <property type="match status" value="1"/>
</dbReference>
<sequence>MFSRVRFWLFGSPVDREQVKLELQKGPDRLSELPDALLLEILSLLPTEDVVATMILSKRWRFLWMMVPILFYDDTSNKNIRSFSDFVDRSLVLHKAPIVETLHFVLFYIPVCIRATNKDSVRELIIEIDTSSRQSLPPIILSTSLYTECRMLVKLRLNNVILVDASSEFSFPSLKSLELKSVKYPGDEFLKLFLSNCHVLEDLVVLQCPDDNVITFIIRVPSLKNDDAHGSVIDATSLERLDIHDTHGEYYCIIENNMPKIEEVHIEFVYIHPGTILEFITSAKCLTLCVFIPMYLVWVDYEGTEVEKEVASFILRSAKRLENATIYSKTTDPFKKLELIKELSLLPISSHLQHHY</sequence>
<dbReference type="SUPFAM" id="SSF52047">
    <property type="entry name" value="RNI-like"/>
    <property type="match status" value="1"/>
</dbReference>